<dbReference type="EMBL" id="JBFXLR010000069">
    <property type="protein sequence ID" value="KAL2840015.1"/>
    <property type="molecule type" value="Genomic_DNA"/>
</dbReference>
<dbReference type="Proteomes" id="UP001610444">
    <property type="component" value="Unassembled WGS sequence"/>
</dbReference>
<organism evidence="6 7">
    <name type="scientific">Aspergillus pseudodeflectus</name>
    <dbReference type="NCBI Taxonomy" id="176178"/>
    <lineage>
        <taxon>Eukaryota</taxon>
        <taxon>Fungi</taxon>
        <taxon>Dikarya</taxon>
        <taxon>Ascomycota</taxon>
        <taxon>Pezizomycotina</taxon>
        <taxon>Eurotiomycetes</taxon>
        <taxon>Eurotiomycetidae</taxon>
        <taxon>Eurotiales</taxon>
        <taxon>Aspergillaceae</taxon>
        <taxon>Aspergillus</taxon>
        <taxon>Aspergillus subgen. Nidulantes</taxon>
    </lineage>
</organism>
<evidence type="ECO:0000313" key="6">
    <source>
        <dbReference type="EMBL" id="KAL2840015.1"/>
    </source>
</evidence>
<reference evidence="6 7" key="1">
    <citation type="submission" date="2024-07" db="EMBL/GenBank/DDBJ databases">
        <title>Section-level genome sequencing and comparative genomics of Aspergillus sections Usti and Cavernicolus.</title>
        <authorList>
            <consortium name="Lawrence Berkeley National Laboratory"/>
            <person name="Nybo J.L."/>
            <person name="Vesth T.C."/>
            <person name="Theobald S."/>
            <person name="Frisvad J.C."/>
            <person name="Larsen T.O."/>
            <person name="Kjaerboelling I."/>
            <person name="Rothschild-Mancinelli K."/>
            <person name="Lyhne E.K."/>
            <person name="Kogle M.E."/>
            <person name="Barry K."/>
            <person name="Clum A."/>
            <person name="Na H."/>
            <person name="Ledsgaard L."/>
            <person name="Lin J."/>
            <person name="Lipzen A."/>
            <person name="Kuo A."/>
            <person name="Riley R."/>
            <person name="Mondo S."/>
            <person name="LaButti K."/>
            <person name="Haridas S."/>
            <person name="Pangalinan J."/>
            <person name="Salamov A.A."/>
            <person name="Simmons B.A."/>
            <person name="Magnuson J.K."/>
            <person name="Chen J."/>
            <person name="Drula E."/>
            <person name="Henrissat B."/>
            <person name="Wiebenga A."/>
            <person name="Lubbers R.J."/>
            <person name="Gomes A.C."/>
            <person name="Macurrencykelacurrency M.R."/>
            <person name="Stajich J."/>
            <person name="Grigoriev I.V."/>
            <person name="Mortensen U.H."/>
            <person name="De vries R.P."/>
            <person name="Baker S.E."/>
            <person name="Andersen M.R."/>
        </authorList>
    </citation>
    <scope>NUCLEOTIDE SEQUENCE [LARGE SCALE GENOMIC DNA]</scope>
    <source>
        <strain evidence="6 7">CBS 756.74</strain>
    </source>
</reference>
<keyword evidence="7" id="KW-1185">Reference proteome</keyword>
<protein>
    <submittedName>
        <fullName evidence="6">Mss4-like protein</fullName>
    </submittedName>
</protein>
<dbReference type="Pfam" id="PF04828">
    <property type="entry name" value="GFA"/>
    <property type="match status" value="1"/>
</dbReference>
<evidence type="ECO:0000313" key="7">
    <source>
        <dbReference type="Proteomes" id="UP001610444"/>
    </source>
</evidence>
<dbReference type="PANTHER" id="PTHR33337">
    <property type="entry name" value="GFA DOMAIN-CONTAINING PROTEIN"/>
    <property type="match status" value="1"/>
</dbReference>
<dbReference type="InterPro" id="IPR011057">
    <property type="entry name" value="Mss4-like_sf"/>
</dbReference>
<proteinExistence type="inferred from homology"/>
<dbReference type="PANTHER" id="PTHR33337:SF39">
    <property type="entry name" value="DUF636 DOMAIN PROTEIN (AFU_ORTHOLOGUE AFUA_6G11530)"/>
    <property type="match status" value="1"/>
</dbReference>
<keyword evidence="4" id="KW-0456">Lyase</keyword>
<evidence type="ECO:0000256" key="2">
    <source>
        <dbReference type="ARBA" id="ARBA00022723"/>
    </source>
</evidence>
<comment type="caution">
    <text evidence="6">The sequence shown here is derived from an EMBL/GenBank/DDBJ whole genome shotgun (WGS) entry which is preliminary data.</text>
</comment>
<keyword evidence="3" id="KW-0862">Zinc</keyword>
<name>A0ABR4JJ09_9EURO</name>
<evidence type="ECO:0000256" key="4">
    <source>
        <dbReference type="ARBA" id="ARBA00023239"/>
    </source>
</evidence>
<evidence type="ECO:0000256" key="1">
    <source>
        <dbReference type="ARBA" id="ARBA00005495"/>
    </source>
</evidence>
<dbReference type="InterPro" id="IPR006913">
    <property type="entry name" value="CENP-V/GFA"/>
</dbReference>
<dbReference type="RefSeq" id="XP_070893824.1">
    <property type="nucleotide sequence ID" value="XM_071047053.1"/>
</dbReference>
<dbReference type="SUPFAM" id="SSF51316">
    <property type="entry name" value="Mss4-like"/>
    <property type="match status" value="1"/>
</dbReference>
<sequence length="140" mass="15668">MEPITTGGCLCEAVKYALYGKPVKSAVCHCESCQQFSGSVLMANCWFKEDRFKIIRGHDAIQTYNEPAAASGQSIMRSFCRICGSSLFQRTPQLQEAGLISVTSGTMDDRSGTEPTLEIWCRNRRSWLSLDHKGEKYETQ</sequence>
<evidence type="ECO:0000256" key="3">
    <source>
        <dbReference type="ARBA" id="ARBA00022833"/>
    </source>
</evidence>
<evidence type="ECO:0000259" key="5">
    <source>
        <dbReference type="PROSITE" id="PS51891"/>
    </source>
</evidence>
<dbReference type="Gene3D" id="3.90.1590.10">
    <property type="entry name" value="glutathione-dependent formaldehyde- activating enzyme (gfa)"/>
    <property type="match status" value="1"/>
</dbReference>
<keyword evidence="2" id="KW-0479">Metal-binding</keyword>
<dbReference type="GeneID" id="98162217"/>
<feature type="domain" description="CENP-V/GFA" evidence="5">
    <location>
        <begin position="5"/>
        <end position="121"/>
    </location>
</feature>
<comment type="similarity">
    <text evidence="1">Belongs to the Gfa family.</text>
</comment>
<dbReference type="PROSITE" id="PS51891">
    <property type="entry name" value="CENP_V_GFA"/>
    <property type="match status" value="1"/>
</dbReference>
<gene>
    <name evidence="6" type="ORF">BJX68DRAFT_271872</name>
</gene>
<accession>A0ABR4JJ09</accession>